<dbReference type="SUPFAM" id="SSF51004">
    <property type="entry name" value="C-terminal (heme d1) domain of cytochrome cd1-nitrite reductase"/>
    <property type="match status" value="1"/>
</dbReference>
<dbReference type="InterPro" id="IPR015943">
    <property type="entry name" value="WD40/YVTN_repeat-like_dom_sf"/>
</dbReference>
<gene>
    <name evidence="1" type="ORF">GCM10023092_12210</name>
</gene>
<dbReference type="Proteomes" id="UP001501410">
    <property type="component" value="Unassembled WGS sequence"/>
</dbReference>
<comment type="caution">
    <text evidence="1">The sequence shown here is derived from an EMBL/GenBank/DDBJ whole genome shotgun (WGS) entry which is preliminary data.</text>
</comment>
<dbReference type="Pfam" id="PF16819">
    <property type="entry name" value="DUF5074"/>
    <property type="match status" value="1"/>
</dbReference>
<dbReference type="Gene3D" id="2.130.10.10">
    <property type="entry name" value="YVTN repeat-like/Quinoprotein amine dehydrogenase"/>
    <property type="match status" value="1"/>
</dbReference>
<dbReference type="EMBL" id="BAABEZ010000018">
    <property type="protein sequence ID" value="GAA4452783.1"/>
    <property type="molecule type" value="Genomic_DNA"/>
</dbReference>
<dbReference type="InterPro" id="IPR031815">
    <property type="entry name" value="DUF5074"/>
</dbReference>
<protein>
    <submittedName>
        <fullName evidence="1">Uncharacterized protein</fullName>
    </submittedName>
</protein>
<dbReference type="InterPro" id="IPR011048">
    <property type="entry name" value="Haem_d1_sf"/>
</dbReference>
<organism evidence="1 2">
    <name type="scientific">Rurimicrobium arvi</name>
    <dbReference type="NCBI Taxonomy" id="2049916"/>
    <lineage>
        <taxon>Bacteria</taxon>
        <taxon>Pseudomonadati</taxon>
        <taxon>Bacteroidota</taxon>
        <taxon>Chitinophagia</taxon>
        <taxon>Chitinophagales</taxon>
        <taxon>Chitinophagaceae</taxon>
        <taxon>Rurimicrobium</taxon>
    </lineage>
</organism>
<keyword evidence="2" id="KW-1185">Reference proteome</keyword>
<name>A0ABP8MQF1_9BACT</name>
<evidence type="ECO:0000313" key="1">
    <source>
        <dbReference type="EMBL" id="GAA4452783.1"/>
    </source>
</evidence>
<sequence length="345" mass="37562">MLFGFAACKKDKPDGPDNTLPPAYAEKVLIACEGSLGNGNAALSVYDIAADSVYTDVFNAANQQSLGDVLQSMLLAGPDCFLMVNNSDRITVVDSGSFRIKGSIAVPKPRYMLQVSQNKAYVGELFQSKLAVIDPSSRRLIKEMPLQYRNVEQMMLWNNLALIANWDENCRQVYLLDTATDLPVDSIALPGYAPSAFVQDKEGHVWVLAGNVFKGKPATLSCLDIGSRSVLRSFTFPAKADPIKICRNNGGDTLLFIEVNYDGGTDRNGVFKMGINQSTLPETPFIGCVANQYFWALGVHPQTGELYVGDPKGFVQKSSVTIYSEAGVARRQFSCGIGVSSFCFK</sequence>
<proteinExistence type="predicted"/>
<accession>A0ABP8MQF1</accession>
<evidence type="ECO:0000313" key="2">
    <source>
        <dbReference type="Proteomes" id="UP001501410"/>
    </source>
</evidence>
<reference evidence="2" key="1">
    <citation type="journal article" date="2019" name="Int. J. Syst. Evol. Microbiol.">
        <title>The Global Catalogue of Microorganisms (GCM) 10K type strain sequencing project: providing services to taxonomists for standard genome sequencing and annotation.</title>
        <authorList>
            <consortium name="The Broad Institute Genomics Platform"/>
            <consortium name="The Broad Institute Genome Sequencing Center for Infectious Disease"/>
            <person name="Wu L."/>
            <person name="Ma J."/>
        </authorList>
    </citation>
    <scope>NUCLEOTIDE SEQUENCE [LARGE SCALE GENOMIC DNA]</scope>
    <source>
        <strain evidence="2">JCM 31921</strain>
    </source>
</reference>